<protein>
    <submittedName>
        <fullName evidence="11">Trichome birefringence-like 34</fullName>
    </submittedName>
</protein>
<sequence>MGRPCDGGGKRQHNHNKFILLSGRMLGLRRNLVACITISLAFAVFLTLCIAVINAERNSSAKNDNATTVETAVECDLFSGRWIYDNSSHPLYVEEECMFMSDQLACGKFGRKEFKYQNWRWKPHHCDLPRFNATALLESLRGRRLVFVGDSLNRGQWISMVCLLGSVIQPTHKSMETDGNLMSFKAHQYNASVEFYWAPLLVESNSDDPVNHRLPERIIRPQSIEKHAKHWSTADILVFNSYLWWRQDGIKLLWGSFNDSDGLYTKVNMLRSYELVLQTWANWLEFNIDSAKIRLFFMTFSPTHSWADEWGGRTDQNCFNESEPIIKNGHTGRDSDQRITKLTRSAIEGLKSRGVVVDLLDITQLSEYRKDGHPSVYRKQWEPLTETQIANPSTYADCIHWCLPGVPDVWNELLYAYIFSR</sequence>
<evidence type="ECO:0000313" key="12">
    <source>
        <dbReference type="Proteomes" id="UP000036987"/>
    </source>
</evidence>
<dbReference type="EMBL" id="LFYR01000650">
    <property type="protein sequence ID" value="KMZ71888.1"/>
    <property type="molecule type" value="Genomic_DNA"/>
</dbReference>
<evidence type="ECO:0000256" key="6">
    <source>
        <dbReference type="ARBA" id="ARBA00023034"/>
    </source>
</evidence>
<reference evidence="12" key="1">
    <citation type="journal article" date="2016" name="Nature">
        <title>The genome of the seagrass Zostera marina reveals angiosperm adaptation to the sea.</title>
        <authorList>
            <person name="Olsen J.L."/>
            <person name="Rouze P."/>
            <person name="Verhelst B."/>
            <person name="Lin Y.-C."/>
            <person name="Bayer T."/>
            <person name="Collen J."/>
            <person name="Dattolo E."/>
            <person name="De Paoli E."/>
            <person name="Dittami S."/>
            <person name="Maumus F."/>
            <person name="Michel G."/>
            <person name="Kersting A."/>
            <person name="Lauritano C."/>
            <person name="Lohaus R."/>
            <person name="Toepel M."/>
            <person name="Tonon T."/>
            <person name="Vanneste K."/>
            <person name="Amirebrahimi M."/>
            <person name="Brakel J."/>
            <person name="Bostroem C."/>
            <person name="Chovatia M."/>
            <person name="Grimwood J."/>
            <person name="Jenkins J.W."/>
            <person name="Jueterbock A."/>
            <person name="Mraz A."/>
            <person name="Stam W.T."/>
            <person name="Tice H."/>
            <person name="Bornberg-Bauer E."/>
            <person name="Green P.J."/>
            <person name="Pearson G.A."/>
            <person name="Procaccini G."/>
            <person name="Duarte C.M."/>
            <person name="Schmutz J."/>
            <person name="Reusch T.B.H."/>
            <person name="Van de Peer Y."/>
        </authorList>
    </citation>
    <scope>NUCLEOTIDE SEQUENCE [LARGE SCALE GENOMIC DNA]</scope>
    <source>
        <strain evidence="12">cv. Finnish</strain>
    </source>
</reference>
<feature type="transmembrane region" description="Helical" evidence="8">
    <location>
        <begin position="32"/>
        <end position="53"/>
    </location>
</feature>
<dbReference type="InterPro" id="IPR029962">
    <property type="entry name" value="TBL"/>
</dbReference>
<keyword evidence="3 8" id="KW-0812">Transmembrane</keyword>
<dbReference type="AlphaFoldDB" id="A0A0K9PS45"/>
<evidence type="ECO:0000256" key="7">
    <source>
        <dbReference type="ARBA" id="ARBA00023136"/>
    </source>
</evidence>
<comment type="similarity">
    <text evidence="2">Belongs to the PC-esterase family. TBL subfamily.</text>
</comment>
<dbReference type="Pfam" id="PF13839">
    <property type="entry name" value="PC-Esterase"/>
    <property type="match status" value="1"/>
</dbReference>
<evidence type="ECO:0000259" key="9">
    <source>
        <dbReference type="Pfam" id="PF13839"/>
    </source>
</evidence>
<evidence type="ECO:0000256" key="3">
    <source>
        <dbReference type="ARBA" id="ARBA00022692"/>
    </source>
</evidence>
<keyword evidence="5 8" id="KW-1133">Transmembrane helix</keyword>
<dbReference type="GO" id="GO:1990538">
    <property type="term" value="F:xylan O-acetyltransferase activity"/>
    <property type="evidence" value="ECO:0007669"/>
    <property type="project" value="UniProtKB-ARBA"/>
</dbReference>
<evidence type="ECO:0000313" key="11">
    <source>
        <dbReference type="EMBL" id="KMZ71888.1"/>
    </source>
</evidence>
<evidence type="ECO:0000259" key="10">
    <source>
        <dbReference type="Pfam" id="PF14416"/>
    </source>
</evidence>
<dbReference type="PANTHER" id="PTHR32285">
    <property type="entry name" value="PROTEIN TRICHOME BIREFRINGENCE-LIKE 9-RELATED"/>
    <property type="match status" value="1"/>
</dbReference>
<feature type="domain" description="Trichome birefringence-like N-terminal" evidence="10">
    <location>
        <begin position="74"/>
        <end position="127"/>
    </location>
</feature>
<gene>
    <name evidence="11" type="ORF">ZOSMA_172G00150</name>
</gene>
<comment type="subcellular location">
    <subcellularLocation>
        <location evidence="1">Golgi apparatus membrane</location>
        <topology evidence="1">Single-pass type II membrane protein</topology>
    </subcellularLocation>
</comment>
<organism evidence="11 12">
    <name type="scientific">Zostera marina</name>
    <name type="common">Eelgrass</name>
    <dbReference type="NCBI Taxonomy" id="29655"/>
    <lineage>
        <taxon>Eukaryota</taxon>
        <taxon>Viridiplantae</taxon>
        <taxon>Streptophyta</taxon>
        <taxon>Embryophyta</taxon>
        <taxon>Tracheophyta</taxon>
        <taxon>Spermatophyta</taxon>
        <taxon>Magnoliopsida</taxon>
        <taxon>Liliopsida</taxon>
        <taxon>Zosteraceae</taxon>
        <taxon>Zostera</taxon>
    </lineage>
</organism>
<evidence type="ECO:0000256" key="1">
    <source>
        <dbReference type="ARBA" id="ARBA00004323"/>
    </source>
</evidence>
<dbReference type="GO" id="GO:0016413">
    <property type="term" value="F:O-acetyltransferase activity"/>
    <property type="evidence" value="ECO:0000318"/>
    <property type="project" value="GO_Central"/>
</dbReference>
<dbReference type="OMA" id="LFFMTMS"/>
<evidence type="ECO:0000256" key="5">
    <source>
        <dbReference type="ARBA" id="ARBA00022989"/>
    </source>
</evidence>
<dbReference type="Proteomes" id="UP000036987">
    <property type="component" value="Unassembled WGS sequence"/>
</dbReference>
<name>A0A0K9PS45_ZOSMR</name>
<dbReference type="InterPro" id="IPR026057">
    <property type="entry name" value="TBL_C"/>
</dbReference>
<dbReference type="GO" id="GO:0000139">
    <property type="term" value="C:Golgi membrane"/>
    <property type="evidence" value="ECO:0007669"/>
    <property type="project" value="UniProtKB-SubCell"/>
</dbReference>
<evidence type="ECO:0000256" key="8">
    <source>
        <dbReference type="SAM" id="Phobius"/>
    </source>
</evidence>
<dbReference type="Pfam" id="PF14416">
    <property type="entry name" value="PMR5N"/>
    <property type="match status" value="1"/>
</dbReference>
<comment type="caution">
    <text evidence="11">The sequence shown here is derived from an EMBL/GenBank/DDBJ whole genome shotgun (WGS) entry which is preliminary data.</text>
</comment>
<dbReference type="OrthoDB" id="2016263at2759"/>
<evidence type="ECO:0000256" key="4">
    <source>
        <dbReference type="ARBA" id="ARBA00022968"/>
    </source>
</evidence>
<proteinExistence type="inferred from homology"/>
<accession>A0A0K9PS45</accession>
<dbReference type="GO" id="GO:0005794">
    <property type="term" value="C:Golgi apparatus"/>
    <property type="evidence" value="ECO:0000318"/>
    <property type="project" value="GO_Central"/>
</dbReference>
<keyword evidence="6" id="KW-0333">Golgi apparatus</keyword>
<dbReference type="InterPro" id="IPR025846">
    <property type="entry name" value="TBL_N"/>
</dbReference>
<dbReference type="PANTHER" id="PTHR32285:SF11">
    <property type="entry name" value="PROTEIN TRICHOME BIREFRINGENCE-LIKE 34"/>
    <property type="match status" value="1"/>
</dbReference>
<keyword evidence="12" id="KW-1185">Reference proteome</keyword>
<evidence type="ECO:0000256" key="2">
    <source>
        <dbReference type="ARBA" id="ARBA00007727"/>
    </source>
</evidence>
<keyword evidence="7 8" id="KW-0472">Membrane</keyword>
<feature type="domain" description="Trichome birefringence-like C-terminal" evidence="9">
    <location>
        <begin position="128"/>
        <end position="416"/>
    </location>
</feature>
<keyword evidence="4" id="KW-0735">Signal-anchor</keyword>